<proteinExistence type="inferred from homology"/>
<evidence type="ECO:0000313" key="6">
    <source>
        <dbReference type="EMBL" id="ASY17965.1"/>
    </source>
</evidence>
<reference evidence="8 9" key="1">
    <citation type="submission" date="2016-07" db="EMBL/GenBank/DDBJ databases">
        <title>High microdiversification within the ubiquitous acI lineage of Actinobacteria.</title>
        <authorList>
            <person name="Neuenschwander S.M."/>
            <person name="Salcher M."/>
            <person name="Ghai R."/>
            <person name="Pernthaler J."/>
        </authorList>
    </citation>
    <scope>NUCLEOTIDE SEQUENCE [LARGE SCALE GENOMIC DNA]</scope>
    <source>
        <strain evidence="6">MMS-IA-79</strain>
        <strain evidence="7">MMS-IIB-76</strain>
    </source>
</reference>
<dbReference type="GO" id="GO:0016987">
    <property type="term" value="F:sigma factor activity"/>
    <property type="evidence" value="ECO:0007669"/>
    <property type="project" value="UniProtKB-KW"/>
</dbReference>
<accession>A0AAC9YWS8</accession>
<dbReference type="GO" id="GO:0003677">
    <property type="term" value="F:DNA binding"/>
    <property type="evidence" value="ECO:0007669"/>
    <property type="project" value="InterPro"/>
</dbReference>
<dbReference type="SUPFAM" id="SSF88659">
    <property type="entry name" value="Sigma3 and sigma4 domains of RNA polymerase sigma factors"/>
    <property type="match status" value="1"/>
</dbReference>
<dbReference type="GO" id="GO:0006352">
    <property type="term" value="P:DNA-templated transcription initiation"/>
    <property type="evidence" value="ECO:0007669"/>
    <property type="project" value="InterPro"/>
</dbReference>
<keyword evidence="3" id="KW-0731">Sigma factor</keyword>
<protein>
    <submittedName>
        <fullName evidence="7">RNA polymerase subunit sigma-24</fullName>
    </submittedName>
</protein>
<dbReference type="AlphaFoldDB" id="A0AAC9YWS8"/>
<dbReference type="KEGG" id="pvs:A1sIA79_04995"/>
<dbReference type="Proteomes" id="UP000217194">
    <property type="component" value="Chromosome"/>
</dbReference>
<dbReference type="Pfam" id="PF08281">
    <property type="entry name" value="Sigma70_r4_2"/>
    <property type="match status" value="1"/>
</dbReference>
<dbReference type="InterPro" id="IPR013324">
    <property type="entry name" value="RNA_pol_sigma_r3/r4-like"/>
</dbReference>
<name>A0AAC9YWS8_9ACTN</name>
<evidence type="ECO:0000313" key="9">
    <source>
        <dbReference type="Proteomes" id="UP000217194"/>
    </source>
</evidence>
<evidence type="ECO:0000259" key="5">
    <source>
        <dbReference type="Pfam" id="PF08281"/>
    </source>
</evidence>
<gene>
    <name evidence="6" type="ORF">A1sIA79_04995</name>
    <name evidence="7" type="ORF">A1sIIB76_04975</name>
</gene>
<dbReference type="Proteomes" id="UP000217177">
    <property type="component" value="Chromosome"/>
</dbReference>
<evidence type="ECO:0000256" key="3">
    <source>
        <dbReference type="ARBA" id="ARBA00023082"/>
    </source>
</evidence>
<dbReference type="InterPro" id="IPR036388">
    <property type="entry name" value="WH-like_DNA-bd_sf"/>
</dbReference>
<sequence length="66" mass="7259">MYPVSNPQTLAQLLASLPEEERFILTLHYLRSKSSAEIAALLSVPEKSVIAVIESGKKRLTAFLGM</sequence>
<evidence type="ECO:0000256" key="1">
    <source>
        <dbReference type="ARBA" id="ARBA00010641"/>
    </source>
</evidence>
<keyword evidence="2" id="KW-0805">Transcription regulation</keyword>
<organism evidence="7 9">
    <name type="scientific">Candidatus Planktophila versatilis</name>
    <dbReference type="NCBI Taxonomy" id="1884905"/>
    <lineage>
        <taxon>Bacteria</taxon>
        <taxon>Bacillati</taxon>
        <taxon>Actinomycetota</taxon>
        <taxon>Actinomycetes</taxon>
        <taxon>Candidatus Nanopelagicales</taxon>
        <taxon>Candidatus Nanopelagicaceae</taxon>
        <taxon>Candidatus Planktophila</taxon>
    </lineage>
</organism>
<evidence type="ECO:0000313" key="8">
    <source>
        <dbReference type="Proteomes" id="UP000217177"/>
    </source>
</evidence>
<dbReference type="Gene3D" id="1.10.10.10">
    <property type="entry name" value="Winged helix-like DNA-binding domain superfamily/Winged helix DNA-binding domain"/>
    <property type="match status" value="1"/>
</dbReference>
<dbReference type="InterPro" id="IPR013249">
    <property type="entry name" value="RNA_pol_sigma70_r4_t2"/>
</dbReference>
<keyword evidence="4" id="KW-0804">Transcription</keyword>
<evidence type="ECO:0000256" key="2">
    <source>
        <dbReference type="ARBA" id="ARBA00023015"/>
    </source>
</evidence>
<dbReference type="EMBL" id="CP016778">
    <property type="protein sequence ID" value="ASY23302.1"/>
    <property type="molecule type" value="Genomic_DNA"/>
</dbReference>
<dbReference type="EMBL" id="CP016774">
    <property type="protein sequence ID" value="ASY17965.1"/>
    <property type="molecule type" value="Genomic_DNA"/>
</dbReference>
<comment type="similarity">
    <text evidence="1">Belongs to the sigma-70 factor family. ECF subfamily.</text>
</comment>
<keyword evidence="8" id="KW-1185">Reference proteome</keyword>
<feature type="domain" description="RNA polymerase sigma factor 70 region 4 type 2" evidence="5">
    <location>
        <begin position="10"/>
        <end position="49"/>
    </location>
</feature>
<evidence type="ECO:0000256" key="4">
    <source>
        <dbReference type="ARBA" id="ARBA00023163"/>
    </source>
</evidence>
<evidence type="ECO:0000313" key="7">
    <source>
        <dbReference type="EMBL" id="ASY23302.1"/>
    </source>
</evidence>